<feature type="binding site" evidence="5">
    <location>
        <begin position="97"/>
        <end position="99"/>
    </location>
    <ligand>
        <name>substrate</name>
    </ligand>
</feature>
<dbReference type="PRINTS" id="PR00145">
    <property type="entry name" value="ARGSUCLYASE"/>
</dbReference>
<protein>
    <recommendedName>
        <fullName evidence="5">Fumarate hydratase class II</fullName>
        <shortName evidence="5">Fumarase C</shortName>
        <ecNumber evidence="5">4.2.1.2</ecNumber>
    </recommendedName>
    <alternativeName>
        <fullName evidence="5">Aerobic fumarase</fullName>
    </alternativeName>
    <alternativeName>
        <fullName evidence="5">Iron-independent fumarase</fullName>
    </alternativeName>
</protein>
<accession>A0ABU8CAU3</accession>
<dbReference type="Pfam" id="PF00206">
    <property type="entry name" value="Lyase_1"/>
    <property type="match status" value="1"/>
</dbReference>
<feature type="coiled-coil region" evidence="6">
    <location>
        <begin position="194"/>
        <end position="221"/>
    </location>
</feature>
<dbReference type="Pfam" id="PF10415">
    <property type="entry name" value="FumaraseC_C"/>
    <property type="match status" value="1"/>
</dbReference>
<dbReference type="InterPro" id="IPR020557">
    <property type="entry name" value="Fumarate_lyase_CS"/>
</dbReference>
<feature type="active site" evidence="5">
    <location>
        <position position="311"/>
    </location>
</feature>
<reference evidence="9 10" key="1">
    <citation type="journal article" date="2023" name="Ecotoxicol. Environ. Saf.">
        <title>Mercury remediation potential of mercury-resistant strain Rheinheimera metallidurans sp. nov. isolated from a municipal waste dumping site.</title>
        <authorList>
            <person name="Yadav V."/>
            <person name="Manjhi A."/>
            <person name="Vadakedath N."/>
        </authorList>
    </citation>
    <scope>NUCLEOTIDE SEQUENCE [LARGE SCALE GENOMIC DNA]</scope>
    <source>
        <strain evidence="9 10">E-49</strain>
    </source>
</reference>
<evidence type="ECO:0000256" key="3">
    <source>
        <dbReference type="ARBA" id="ARBA00022532"/>
    </source>
</evidence>
<dbReference type="InterPro" id="IPR000362">
    <property type="entry name" value="Fumarate_lyase_fam"/>
</dbReference>
<evidence type="ECO:0000313" key="9">
    <source>
        <dbReference type="EMBL" id="MEH8018874.1"/>
    </source>
</evidence>
<feature type="binding site" evidence="5">
    <location>
        <begin position="132"/>
        <end position="134"/>
    </location>
    <ligand>
        <name>substrate</name>
    </ligand>
</feature>
<feature type="binding site" description="in site B" evidence="5">
    <location>
        <begin position="122"/>
        <end position="125"/>
    </location>
    <ligand>
        <name>substrate</name>
    </ligand>
</feature>
<comment type="similarity">
    <text evidence="1 5">Belongs to the class-II fumarase/aspartase family. Fumarase subfamily.</text>
</comment>
<evidence type="ECO:0000256" key="2">
    <source>
        <dbReference type="ARBA" id="ARBA00022490"/>
    </source>
</evidence>
<feature type="site" description="Important for catalytic activity" evidence="5">
    <location>
        <position position="324"/>
    </location>
</feature>
<organism evidence="9 10">
    <name type="scientific">Rheinheimera muenzenbergensis</name>
    <dbReference type="NCBI Taxonomy" id="1193628"/>
    <lineage>
        <taxon>Bacteria</taxon>
        <taxon>Pseudomonadati</taxon>
        <taxon>Pseudomonadota</taxon>
        <taxon>Gammaproteobacteria</taxon>
        <taxon>Chromatiales</taxon>
        <taxon>Chromatiaceae</taxon>
        <taxon>Rheinheimera</taxon>
    </lineage>
</organism>
<dbReference type="PANTHER" id="PTHR11444">
    <property type="entry name" value="ASPARTATEAMMONIA/ARGININOSUCCINATE/ADENYLOSUCCINATE LYASE"/>
    <property type="match status" value="1"/>
</dbReference>
<feature type="domain" description="Fumarate lyase N-terminal" evidence="7">
    <location>
        <begin position="11"/>
        <end position="335"/>
    </location>
</feature>
<dbReference type="InterPro" id="IPR005677">
    <property type="entry name" value="Fum_hydII"/>
</dbReference>
<comment type="function">
    <text evidence="5">Involved in the TCA cycle. Catalyzes the stereospecific interconversion of fumarate to L-malate.</text>
</comment>
<dbReference type="EC" id="4.2.1.2" evidence="5"/>
<sequence>MNYRTERDSMGELQVPAQALYQAQTQRAVQNFQLSGQTLPADFIRALLHIKKAAAAANLQLGLLEADISQAIAQAADAQLASTDMQQYPLDIFQTGSGTSSNMNVNEVLATLASRQLGHSVHPNDHVNLGQSSNDTIPSAIHVSAAIALQQQLLPALQHLQRILQSKNQQIGHIVKTGRTHLMDAMPVSFGQVLAGWQAQLAQAEQHIQQQQRQLLALAQGGTAVGSGINADPGFAAAFCRQLSDNTGLAFRPADNFFSAIGSQDTAVATSGALKTLAVSLMKITSDLRWMNSGPLAGLGEIELPALQPGSSIMPGKVNPVIPEALAMICAQVIGNDSSITLAGQSGNFELNVMLPLIANNLLQSIALLANGCTALADQAISGFTVRQDNISKALARNPILVTALNPLIGYAKAAEIAKQAYQQQRPVLEVALEHTHYSRAELEQLLDPARLTQGGNAG</sequence>
<keyword evidence="10" id="KW-1185">Reference proteome</keyword>
<feature type="binding site" evidence="5">
    <location>
        <position position="180"/>
    </location>
    <ligand>
        <name>substrate</name>
    </ligand>
</feature>
<feature type="binding site" evidence="5">
    <location>
        <position position="312"/>
    </location>
    <ligand>
        <name>substrate</name>
    </ligand>
</feature>
<evidence type="ECO:0000259" key="8">
    <source>
        <dbReference type="Pfam" id="PF10415"/>
    </source>
</evidence>
<dbReference type="PRINTS" id="PR00149">
    <property type="entry name" value="FUMRATELYASE"/>
</dbReference>
<comment type="subunit">
    <text evidence="5">Homotetramer.</text>
</comment>
<dbReference type="NCBIfam" id="NF008909">
    <property type="entry name" value="PRK12273.1"/>
    <property type="match status" value="1"/>
</dbReference>
<keyword evidence="6" id="KW-0175">Coiled coil</keyword>
<dbReference type="Gene3D" id="1.10.40.30">
    <property type="entry name" value="Fumarase/aspartase (C-terminal domain)"/>
    <property type="match status" value="1"/>
</dbReference>
<keyword evidence="3 5" id="KW-0816">Tricarboxylic acid cycle</keyword>
<dbReference type="InterPro" id="IPR008948">
    <property type="entry name" value="L-Aspartase-like"/>
</dbReference>
<dbReference type="SUPFAM" id="SSF48557">
    <property type="entry name" value="L-aspartase-like"/>
    <property type="match status" value="1"/>
</dbReference>
<feature type="binding site" evidence="5">
    <location>
        <begin position="317"/>
        <end position="319"/>
    </location>
    <ligand>
        <name>substrate</name>
    </ligand>
</feature>
<keyword evidence="4 5" id="KW-0456">Lyase</keyword>
<comment type="subcellular location">
    <subcellularLocation>
        <location evidence="5">Cytoplasm</location>
    </subcellularLocation>
</comment>
<dbReference type="Proteomes" id="UP001375382">
    <property type="component" value="Unassembled WGS sequence"/>
</dbReference>
<comment type="miscellaneous">
    <text evidence="5">There are 2 substrate-binding sites: the catalytic A site, and the non-catalytic B site that may play a role in the transfer of substrate or product between the active site and the solvent. Alternatively, the B site may bind allosteric effectors.</text>
</comment>
<evidence type="ECO:0000256" key="1">
    <source>
        <dbReference type="ARBA" id="ARBA00009084"/>
    </source>
</evidence>
<comment type="pathway">
    <text evidence="5">Carbohydrate metabolism; tricarboxylic acid cycle; (S)-malate from fumarate: step 1/1.</text>
</comment>
<dbReference type="PANTHER" id="PTHR11444:SF22">
    <property type="entry name" value="FUMARATE HYDRATASE CLASS II"/>
    <property type="match status" value="1"/>
</dbReference>
<dbReference type="RefSeq" id="WP_335737269.1">
    <property type="nucleotide sequence ID" value="NZ_JALAAR010000016.1"/>
</dbReference>
<proteinExistence type="inferred from homology"/>
<keyword evidence="2 5" id="KW-0963">Cytoplasm</keyword>
<dbReference type="InterPro" id="IPR024083">
    <property type="entry name" value="Fumarase/histidase_N"/>
</dbReference>
<dbReference type="HAMAP" id="MF_00743">
    <property type="entry name" value="FumaraseC"/>
    <property type="match status" value="1"/>
</dbReference>
<name>A0ABU8CAU3_9GAMM</name>
<dbReference type="InterPro" id="IPR018951">
    <property type="entry name" value="Fumarase_C_C"/>
</dbReference>
<feature type="domain" description="Fumarase C C-terminal" evidence="8">
    <location>
        <begin position="401"/>
        <end position="454"/>
    </location>
</feature>
<evidence type="ECO:0000256" key="4">
    <source>
        <dbReference type="ARBA" id="ARBA00023239"/>
    </source>
</evidence>
<comment type="catalytic activity">
    <reaction evidence="5">
        <text>(S)-malate = fumarate + H2O</text>
        <dbReference type="Rhea" id="RHEA:12460"/>
        <dbReference type="ChEBI" id="CHEBI:15377"/>
        <dbReference type="ChEBI" id="CHEBI:15589"/>
        <dbReference type="ChEBI" id="CHEBI:29806"/>
        <dbReference type="EC" id="4.2.1.2"/>
    </reaction>
</comment>
<dbReference type="PROSITE" id="PS00163">
    <property type="entry name" value="FUMARATE_LYASES"/>
    <property type="match status" value="1"/>
</dbReference>
<dbReference type="InterPro" id="IPR022761">
    <property type="entry name" value="Fumarate_lyase_N"/>
</dbReference>
<feature type="active site" description="Proton donor/acceptor" evidence="5">
    <location>
        <position position="181"/>
    </location>
</feature>
<dbReference type="EMBL" id="JALAAR010000016">
    <property type="protein sequence ID" value="MEH8018874.1"/>
    <property type="molecule type" value="Genomic_DNA"/>
</dbReference>
<evidence type="ECO:0000256" key="6">
    <source>
        <dbReference type="SAM" id="Coils"/>
    </source>
</evidence>
<evidence type="ECO:0000256" key="5">
    <source>
        <dbReference type="HAMAP-Rule" id="MF_00743"/>
    </source>
</evidence>
<dbReference type="Gene3D" id="1.20.200.10">
    <property type="entry name" value="Fumarase/aspartase (Central domain)"/>
    <property type="match status" value="1"/>
</dbReference>
<gene>
    <name evidence="5" type="primary">fumC</name>
    <name evidence="9" type="ORF">MN202_16645</name>
</gene>
<dbReference type="Gene3D" id="1.10.275.10">
    <property type="entry name" value="Fumarase/aspartase (N-terminal domain)"/>
    <property type="match status" value="1"/>
</dbReference>
<evidence type="ECO:0000313" key="10">
    <source>
        <dbReference type="Proteomes" id="UP001375382"/>
    </source>
</evidence>
<comment type="caution">
    <text evidence="9">The sequence shown here is derived from an EMBL/GenBank/DDBJ whole genome shotgun (WGS) entry which is preliminary data.</text>
</comment>
<evidence type="ECO:0000259" key="7">
    <source>
        <dbReference type="Pfam" id="PF00206"/>
    </source>
</evidence>